<dbReference type="AlphaFoldDB" id="A0A6J6KT85"/>
<protein>
    <submittedName>
        <fullName evidence="1">Unannotated protein</fullName>
    </submittedName>
</protein>
<accession>A0A6J6KT85</accession>
<evidence type="ECO:0000313" key="1">
    <source>
        <dbReference type="EMBL" id="CAB4651189.1"/>
    </source>
</evidence>
<organism evidence="1">
    <name type="scientific">freshwater metagenome</name>
    <dbReference type="NCBI Taxonomy" id="449393"/>
    <lineage>
        <taxon>unclassified sequences</taxon>
        <taxon>metagenomes</taxon>
        <taxon>ecological metagenomes</taxon>
    </lineage>
</organism>
<sequence>MQVLHVVHQRSIVSARDADQLRNEVFRFAAVEVVGPHERGGAPDVV</sequence>
<gene>
    <name evidence="1" type="ORF">UFOPK2158_01209</name>
</gene>
<name>A0A6J6KT85_9ZZZZ</name>
<dbReference type="EMBL" id="CAEZVY010000150">
    <property type="protein sequence ID" value="CAB4651189.1"/>
    <property type="molecule type" value="Genomic_DNA"/>
</dbReference>
<reference evidence="1" key="1">
    <citation type="submission" date="2020-05" db="EMBL/GenBank/DDBJ databases">
        <authorList>
            <person name="Chiriac C."/>
            <person name="Salcher M."/>
            <person name="Ghai R."/>
            <person name="Kavagutti S V."/>
        </authorList>
    </citation>
    <scope>NUCLEOTIDE SEQUENCE</scope>
</reference>
<proteinExistence type="predicted"/>